<dbReference type="EMBL" id="JAHDVG010000463">
    <property type="protein sequence ID" value="KAH1185220.1"/>
    <property type="molecule type" value="Genomic_DNA"/>
</dbReference>
<dbReference type="Proteomes" id="UP000827986">
    <property type="component" value="Unassembled WGS sequence"/>
</dbReference>
<protein>
    <recommendedName>
        <fullName evidence="5">C-type lectin domain-containing protein</fullName>
    </recommendedName>
</protein>
<evidence type="ECO:0000256" key="2">
    <source>
        <dbReference type="ARBA" id="ARBA00022525"/>
    </source>
</evidence>
<dbReference type="Pfam" id="PF00059">
    <property type="entry name" value="Lectin_C"/>
    <property type="match status" value="1"/>
</dbReference>
<dbReference type="PROSITE" id="PS50041">
    <property type="entry name" value="C_TYPE_LECTIN_2"/>
    <property type="match status" value="1"/>
</dbReference>
<evidence type="ECO:0000256" key="1">
    <source>
        <dbReference type="ARBA" id="ARBA00004613"/>
    </source>
</evidence>
<evidence type="ECO:0000259" key="5">
    <source>
        <dbReference type="PROSITE" id="PS50041"/>
    </source>
</evidence>
<dbReference type="AlphaFoldDB" id="A0A9D4B997"/>
<keyword evidence="3" id="KW-0430">Lectin</keyword>
<name>A0A9D4B997_9SAUR</name>
<organism evidence="6 7">
    <name type="scientific">Mauremys mutica</name>
    <name type="common">yellowpond turtle</name>
    <dbReference type="NCBI Taxonomy" id="74926"/>
    <lineage>
        <taxon>Eukaryota</taxon>
        <taxon>Metazoa</taxon>
        <taxon>Chordata</taxon>
        <taxon>Craniata</taxon>
        <taxon>Vertebrata</taxon>
        <taxon>Euteleostomi</taxon>
        <taxon>Archelosauria</taxon>
        <taxon>Testudinata</taxon>
        <taxon>Testudines</taxon>
        <taxon>Cryptodira</taxon>
        <taxon>Durocryptodira</taxon>
        <taxon>Testudinoidea</taxon>
        <taxon>Geoemydidae</taxon>
        <taxon>Geoemydinae</taxon>
        <taxon>Mauremys</taxon>
    </lineage>
</organism>
<dbReference type="InterPro" id="IPR016187">
    <property type="entry name" value="CTDL_fold"/>
</dbReference>
<comment type="caution">
    <text evidence="6">The sequence shown here is derived from an EMBL/GenBank/DDBJ whole genome shotgun (WGS) entry which is preliminary data.</text>
</comment>
<comment type="subcellular location">
    <subcellularLocation>
        <location evidence="1">Secreted</location>
    </subcellularLocation>
</comment>
<dbReference type="OrthoDB" id="441660at2759"/>
<accession>A0A9D4B997</accession>
<dbReference type="InterPro" id="IPR018378">
    <property type="entry name" value="C-type_lectin_CS"/>
</dbReference>
<evidence type="ECO:0000313" key="6">
    <source>
        <dbReference type="EMBL" id="KAH1185220.1"/>
    </source>
</evidence>
<dbReference type="Gene3D" id="3.10.100.10">
    <property type="entry name" value="Mannose-Binding Protein A, subunit A"/>
    <property type="match status" value="1"/>
</dbReference>
<reference evidence="6" key="1">
    <citation type="submission" date="2021-09" db="EMBL/GenBank/DDBJ databases">
        <title>The genome of Mauremys mutica provides insights into the evolution of semi-aquatic lifestyle.</title>
        <authorList>
            <person name="Gong S."/>
            <person name="Gao Y."/>
        </authorList>
    </citation>
    <scope>NUCLEOTIDE SEQUENCE</scope>
    <source>
        <strain evidence="6">MM-2020</strain>
        <tissue evidence="6">Muscle</tissue>
    </source>
</reference>
<keyword evidence="4" id="KW-1015">Disulfide bond</keyword>
<dbReference type="InterPro" id="IPR050111">
    <property type="entry name" value="C-type_lectin/snaclec_domain"/>
</dbReference>
<dbReference type="GO" id="GO:0030246">
    <property type="term" value="F:carbohydrate binding"/>
    <property type="evidence" value="ECO:0007669"/>
    <property type="project" value="UniProtKB-KW"/>
</dbReference>
<keyword evidence="7" id="KW-1185">Reference proteome</keyword>
<gene>
    <name evidence="6" type="ORF">KIL84_017969</name>
</gene>
<dbReference type="InterPro" id="IPR001304">
    <property type="entry name" value="C-type_lectin-like"/>
</dbReference>
<dbReference type="PANTHER" id="PTHR22803">
    <property type="entry name" value="MANNOSE, PHOSPHOLIPASE, LECTIN RECEPTOR RELATED"/>
    <property type="match status" value="1"/>
</dbReference>
<sequence>MTAGSSALILFSEKASHHIVLSPHPIPSLGSGIGATSCPPEWLLYQGHCYAFFPEKVSWSEAEVQCQYHRKGAHLASIITAAEGIMVAKYITESGANDHVWIGLHDPRQNRRWKWTDGSLYRFSSWKTGAPCTLTKNEYCTELLKYTGFKNWNDTPCNKPNGYVCKYGL</sequence>
<dbReference type="GO" id="GO:0005576">
    <property type="term" value="C:extracellular region"/>
    <property type="evidence" value="ECO:0007669"/>
    <property type="project" value="UniProtKB-SubCell"/>
</dbReference>
<keyword evidence="2" id="KW-0964">Secreted</keyword>
<dbReference type="InterPro" id="IPR016186">
    <property type="entry name" value="C-type_lectin-like/link_sf"/>
</dbReference>
<feature type="domain" description="C-type lectin" evidence="5">
    <location>
        <begin position="45"/>
        <end position="166"/>
    </location>
</feature>
<dbReference type="FunFam" id="3.10.100.10:FF:000015">
    <property type="entry name" value="C-type lectin Cal"/>
    <property type="match status" value="1"/>
</dbReference>
<evidence type="ECO:0000256" key="4">
    <source>
        <dbReference type="ARBA" id="ARBA00023157"/>
    </source>
</evidence>
<dbReference type="SMART" id="SM00034">
    <property type="entry name" value="CLECT"/>
    <property type="match status" value="1"/>
</dbReference>
<dbReference type="SUPFAM" id="SSF56436">
    <property type="entry name" value="C-type lectin-like"/>
    <property type="match status" value="1"/>
</dbReference>
<evidence type="ECO:0000313" key="7">
    <source>
        <dbReference type="Proteomes" id="UP000827986"/>
    </source>
</evidence>
<proteinExistence type="predicted"/>
<evidence type="ECO:0000256" key="3">
    <source>
        <dbReference type="ARBA" id="ARBA00022734"/>
    </source>
</evidence>
<dbReference type="PRINTS" id="PR01504">
    <property type="entry name" value="PNCREATITSAP"/>
</dbReference>
<dbReference type="PROSITE" id="PS00615">
    <property type="entry name" value="C_TYPE_LECTIN_1"/>
    <property type="match status" value="1"/>
</dbReference>